<dbReference type="InterPro" id="IPR010441">
    <property type="entry name" value="CH_2"/>
</dbReference>
<gene>
    <name evidence="3" type="ORF">PPERSA_07402</name>
</gene>
<accession>A0A0V0QAQ9</accession>
<organism evidence="3 4">
    <name type="scientific">Pseudocohnilembus persalinus</name>
    <name type="common">Ciliate</name>
    <dbReference type="NCBI Taxonomy" id="266149"/>
    <lineage>
        <taxon>Eukaryota</taxon>
        <taxon>Sar</taxon>
        <taxon>Alveolata</taxon>
        <taxon>Ciliophora</taxon>
        <taxon>Intramacronucleata</taxon>
        <taxon>Oligohymenophorea</taxon>
        <taxon>Scuticociliatia</taxon>
        <taxon>Philasterida</taxon>
        <taxon>Pseudocohnilembidae</taxon>
        <taxon>Pseudocohnilembus</taxon>
    </lineage>
</organism>
<dbReference type="OrthoDB" id="193300at2759"/>
<reference evidence="3 4" key="1">
    <citation type="journal article" date="2015" name="Sci. Rep.">
        <title>Genome of the facultative scuticociliatosis pathogen Pseudocohnilembus persalinus provides insight into its virulence through horizontal gene transfer.</title>
        <authorList>
            <person name="Xiong J."/>
            <person name="Wang G."/>
            <person name="Cheng J."/>
            <person name="Tian M."/>
            <person name="Pan X."/>
            <person name="Warren A."/>
            <person name="Jiang C."/>
            <person name="Yuan D."/>
            <person name="Miao W."/>
        </authorList>
    </citation>
    <scope>NUCLEOTIDE SEQUENCE [LARGE SCALE GENOMIC DNA]</scope>
    <source>
        <strain evidence="3">36N120E</strain>
    </source>
</reference>
<evidence type="ECO:0000313" key="3">
    <source>
        <dbReference type="EMBL" id="KRW99159.1"/>
    </source>
</evidence>
<dbReference type="Pfam" id="PF06294">
    <property type="entry name" value="CH_2"/>
    <property type="match status" value="1"/>
</dbReference>
<proteinExistence type="predicted"/>
<dbReference type="GO" id="GO:0005930">
    <property type="term" value="C:axoneme"/>
    <property type="evidence" value="ECO:0007669"/>
    <property type="project" value="TreeGrafter"/>
</dbReference>
<dbReference type="OMA" id="MEYYDTR"/>
<dbReference type="PROSITE" id="PS50021">
    <property type="entry name" value="CH"/>
    <property type="match status" value="1"/>
</dbReference>
<dbReference type="InParanoid" id="A0A0V0QAQ9"/>
<dbReference type="PANTHER" id="PTHR12509:SF9">
    <property type="entry name" value="SPERM FLAGELLAR PROTEIN 1 ISOFORM X1"/>
    <property type="match status" value="1"/>
</dbReference>
<keyword evidence="4" id="KW-1185">Reference proteome</keyword>
<dbReference type="InterPro" id="IPR001715">
    <property type="entry name" value="CH_dom"/>
</dbReference>
<dbReference type="InterPro" id="IPR052111">
    <property type="entry name" value="Spermatogenesis_Ciliary_MAP"/>
</dbReference>
<dbReference type="SUPFAM" id="SSF47576">
    <property type="entry name" value="Calponin-homology domain, CH-domain"/>
    <property type="match status" value="1"/>
</dbReference>
<evidence type="ECO:0000256" key="1">
    <source>
        <dbReference type="SAM" id="Coils"/>
    </source>
</evidence>
<evidence type="ECO:0000259" key="2">
    <source>
        <dbReference type="PROSITE" id="PS50021"/>
    </source>
</evidence>
<evidence type="ECO:0000313" key="4">
    <source>
        <dbReference type="Proteomes" id="UP000054937"/>
    </source>
</evidence>
<dbReference type="GO" id="GO:0008017">
    <property type="term" value="F:microtubule binding"/>
    <property type="evidence" value="ECO:0007669"/>
    <property type="project" value="TreeGrafter"/>
</dbReference>
<dbReference type="GO" id="GO:0051493">
    <property type="term" value="P:regulation of cytoskeleton organization"/>
    <property type="evidence" value="ECO:0007669"/>
    <property type="project" value="TreeGrafter"/>
</dbReference>
<comment type="caution">
    <text evidence="3">The sequence shown here is derived from an EMBL/GenBank/DDBJ whole genome shotgun (WGS) entry which is preliminary data.</text>
</comment>
<protein>
    <submittedName>
        <fullName evidence="3">Calponin homology domain</fullName>
    </submittedName>
</protein>
<sequence>MDAPPLNEEELNSIYNWIDEIPLSRPKKNITRDFADGLLVAEVVAHYFPKLVEIHNYSQAHSISQKLYNWNTLNQKVFKKMGFQISKIDIDHVVGAVPDAIERVLKVVQIKLEKYSEQKQLKKQNNQNSMISNNQNNISVGMPMNQQQPFQPMYQPGMNPMQMGAVNNSMNMMPQQQGMMPQPNVQALIMEKDQTISELRETVEILELKIKKMEQLIKLKDSKIQALVNGR</sequence>
<dbReference type="AlphaFoldDB" id="A0A0V0QAQ9"/>
<dbReference type="PANTHER" id="PTHR12509">
    <property type="entry name" value="SPERMATOGENESIS-ASSOCIATED 4-RELATED"/>
    <property type="match status" value="1"/>
</dbReference>
<dbReference type="FunCoup" id="A0A0V0QAQ9">
    <property type="interactions" value="1"/>
</dbReference>
<name>A0A0V0QAQ9_PSEPJ</name>
<feature type="domain" description="Calponin-homology (CH)" evidence="2">
    <location>
        <begin position="8"/>
        <end position="116"/>
    </location>
</feature>
<keyword evidence="1" id="KW-0175">Coiled coil</keyword>
<dbReference type="Proteomes" id="UP000054937">
    <property type="component" value="Unassembled WGS sequence"/>
</dbReference>
<dbReference type="InterPro" id="IPR036872">
    <property type="entry name" value="CH_dom_sf"/>
</dbReference>
<dbReference type="Gene3D" id="1.10.418.10">
    <property type="entry name" value="Calponin-like domain"/>
    <property type="match status" value="1"/>
</dbReference>
<feature type="coiled-coil region" evidence="1">
    <location>
        <begin position="189"/>
        <end position="223"/>
    </location>
</feature>
<dbReference type="EMBL" id="LDAU01000220">
    <property type="protein sequence ID" value="KRW99159.1"/>
    <property type="molecule type" value="Genomic_DNA"/>
</dbReference>
<dbReference type="FunFam" id="1.10.418.10:FF:000059">
    <property type="entry name" value="RIKEN cDNA 6430531B16 gene"/>
    <property type="match status" value="1"/>
</dbReference>